<sequence length="348" mass="39168">MAAALCLGNRILLHSSVGFQRRLCSVKQATRSRSDVVERMRRWMKAYEDFVGITSVKEAQAAVIQAEKLFLVKQEHRREKQLYLQTVQTAIKDIRSDIDKVPRGDDRYLDLLTIEHNKIKEEKLAVSEYEALEKEEREHFISLSGALKGSQRQEQQYSEKTKYWSIIGSVCGITIGVLGATINNYVRQRKLRKIVRDASNANLHDLLVGLSATMEGSQEGMKEISADVDDMMSKLNEHNANNSEQNDCIANLKKQLNDILNDVQKNELVLQKDMQSIKTSIEQSTSMSLASTGDDVLYIGPNVKDMLDESTQRIMDKLNASQTAVNAAVFSWLAFVVIISLVKLAKGA</sequence>
<proteinExistence type="predicted"/>
<dbReference type="InterPro" id="IPR037660">
    <property type="entry name" value="CCDC51"/>
</dbReference>
<keyword evidence="2" id="KW-1133">Transmembrane helix</keyword>
<feature type="coiled-coil region" evidence="1">
    <location>
        <begin position="221"/>
        <end position="269"/>
    </location>
</feature>
<dbReference type="GeneID" id="106809448"/>
<protein>
    <submittedName>
        <fullName evidence="4">Coiled-coil domain-containing protein 51-like</fullName>
    </submittedName>
</protein>
<organism evidence="3 4">
    <name type="scientific">Priapulus caudatus</name>
    <name type="common">Priapulid worm</name>
    <dbReference type="NCBI Taxonomy" id="37621"/>
    <lineage>
        <taxon>Eukaryota</taxon>
        <taxon>Metazoa</taxon>
        <taxon>Ecdysozoa</taxon>
        <taxon>Scalidophora</taxon>
        <taxon>Priapulida</taxon>
        <taxon>Priapulimorpha</taxon>
        <taxon>Priapulimorphida</taxon>
        <taxon>Priapulidae</taxon>
        <taxon>Priapulus</taxon>
    </lineage>
</organism>
<feature type="transmembrane region" description="Helical" evidence="2">
    <location>
        <begin position="163"/>
        <end position="186"/>
    </location>
</feature>
<name>A0ABM1E743_PRICU</name>
<dbReference type="PANTHER" id="PTHR28624:SF1">
    <property type="entry name" value="MITOCHONDRIAL POTASSIUM CHANNEL"/>
    <property type="match status" value="1"/>
</dbReference>
<dbReference type="RefSeq" id="XP_014668014.1">
    <property type="nucleotide sequence ID" value="XM_014812528.1"/>
</dbReference>
<reference evidence="4" key="1">
    <citation type="submission" date="2025-08" db="UniProtKB">
        <authorList>
            <consortium name="RefSeq"/>
        </authorList>
    </citation>
    <scope>IDENTIFICATION</scope>
</reference>
<dbReference type="Proteomes" id="UP000695022">
    <property type="component" value="Unplaced"/>
</dbReference>
<dbReference type="PANTHER" id="PTHR28624">
    <property type="entry name" value="COILED-COIL DOMAIN-CONTAINING PROTEIN 51"/>
    <property type="match status" value="1"/>
</dbReference>
<keyword evidence="2" id="KW-0812">Transmembrane</keyword>
<keyword evidence="1" id="KW-0175">Coiled coil</keyword>
<accession>A0ABM1E743</accession>
<evidence type="ECO:0000313" key="3">
    <source>
        <dbReference type="Proteomes" id="UP000695022"/>
    </source>
</evidence>
<feature type="transmembrane region" description="Helical" evidence="2">
    <location>
        <begin position="323"/>
        <end position="342"/>
    </location>
</feature>
<evidence type="ECO:0000256" key="1">
    <source>
        <dbReference type="SAM" id="Coils"/>
    </source>
</evidence>
<evidence type="ECO:0000256" key="2">
    <source>
        <dbReference type="SAM" id="Phobius"/>
    </source>
</evidence>
<keyword evidence="2" id="KW-0472">Membrane</keyword>
<gene>
    <name evidence="4" type="primary">LOC106809448</name>
</gene>
<evidence type="ECO:0000313" key="4">
    <source>
        <dbReference type="RefSeq" id="XP_014668014.1"/>
    </source>
</evidence>
<keyword evidence="3" id="KW-1185">Reference proteome</keyword>